<dbReference type="Proteomes" id="UP000807504">
    <property type="component" value="Unassembled WGS sequence"/>
</dbReference>
<proteinExistence type="predicted"/>
<dbReference type="PANTHER" id="PTHR22955">
    <property type="entry name" value="RETROTRANSPOSON"/>
    <property type="match status" value="1"/>
</dbReference>
<dbReference type="EMBL" id="JABXBU010000011">
    <property type="protein sequence ID" value="KAF8791615.1"/>
    <property type="molecule type" value="Genomic_DNA"/>
</dbReference>
<reference evidence="2" key="1">
    <citation type="journal article" date="2020" name="bioRxiv">
        <title>Chromosome-level reference genome of the European wasp spider Argiope bruennichi: a resource for studies on range expansion and evolutionary adaptation.</title>
        <authorList>
            <person name="Sheffer M.M."/>
            <person name="Hoppe A."/>
            <person name="Krehenwinkel H."/>
            <person name="Uhl G."/>
            <person name="Kuss A.W."/>
            <person name="Jensen L."/>
            <person name="Jensen C."/>
            <person name="Gillespie R.G."/>
            <person name="Hoff K.J."/>
            <person name="Prost S."/>
        </authorList>
    </citation>
    <scope>NUCLEOTIDE SEQUENCE</scope>
</reference>
<accession>A0A8T0FML6</accession>
<dbReference type="Pfam" id="PF05380">
    <property type="entry name" value="Peptidase_A17"/>
    <property type="match status" value="2"/>
</dbReference>
<evidence type="ECO:0008006" key="4">
    <source>
        <dbReference type="Google" id="ProtNLM"/>
    </source>
</evidence>
<keyword evidence="1" id="KW-0175">Coiled coil</keyword>
<name>A0A8T0FML6_ARGBR</name>
<evidence type="ECO:0000256" key="1">
    <source>
        <dbReference type="SAM" id="Coils"/>
    </source>
</evidence>
<evidence type="ECO:0000313" key="3">
    <source>
        <dbReference type="Proteomes" id="UP000807504"/>
    </source>
</evidence>
<dbReference type="InterPro" id="IPR008042">
    <property type="entry name" value="Retrotrans_Pao"/>
</dbReference>
<comment type="caution">
    <text evidence="2">The sequence shown here is derived from an EMBL/GenBank/DDBJ whole genome shotgun (WGS) entry which is preliminary data.</text>
</comment>
<protein>
    <recommendedName>
        <fullName evidence="4">DNA-directed DNA polymerase</fullName>
    </recommendedName>
</protein>
<keyword evidence="3" id="KW-1185">Reference proteome</keyword>
<evidence type="ECO:0000313" key="2">
    <source>
        <dbReference type="EMBL" id="KAF8791615.1"/>
    </source>
</evidence>
<dbReference type="AlphaFoldDB" id="A0A8T0FML6"/>
<reference evidence="2" key="2">
    <citation type="submission" date="2020-06" db="EMBL/GenBank/DDBJ databases">
        <authorList>
            <person name="Sheffer M."/>
        </authorList>
    </citation>
    <scope>NUCLEOTIDE SEQUENCE</scope>
</reference>
<organism evidence="2 3">
    <name type="scientific">Argiope bruennichi</name>
    <name type="common">Wasp spider</name>
    <name type="synonym">Aranea bruennichi</name>
    <dbReference type="NCBI Taxonomy" id="94029"/>
    <lineage>
        <taxon>Eukaryota</taxon>
        <taxon>Metazoa</taxon>
        <taxon>Ecdysozoa</taxon>
        <taxon>Arthropoda</taxon>
        <taxon>Chelicerata</taxon>
        <taxon>Arachnida</taxon>
        <taxon>Araneae</taxon>
        <taxon>Araneomorphae</taxon>
        <taxon>Entelegynae</taxon>
        <taxon>Araneoidea</taxon>
        <taxon>Araneidae</taxon>
        <taxon>Argiope</taxon>
    </lineage>
</organism>
<dbReference type="PANTHER" id="PTHR22955:SF77">
    <property type="entry name" value="ASPARTIC PUTATIVE DOMAIN-CONTAINING PROTEIN-RELATED"/>
    <property type="match status" value="1"/>
</dbReference>
<sequence length="777" mass="88450">MALLKNLKKDELVLVAEELGLELPVNPKILDLRRIIESSDVFKTDKEFIQSVINYVLEEKKSKKDNEKSKIEQEKLKLEQEKLKLEFEKVKLEQLNKELELTNAKNTILLAEVFQSFRQTSMMHYHLDPAHFLTIADLTWHSGLKFTGQELKLLSNVEDYVLLETQMRGGICFLGQRYAQANNPYLSCYNPDEPTNYIVNLDVNNLYGHCMSEYLPVGDFRWLSPEEIAVFDLANVSRYSETGYLLEGPHGSARHMYRFNYHHAFQHLVFDLPIFIAVARLLIPVEDKASICPLSRSVNFLPFAIFTKITNTSKKRMTNMKIAALSQASSCNASAHLKEKYSDYSVAEFRVNSIDGNKKPDMASGPRIHNVTYPDIHQTVQKCILASGQESWNTQIHTAQDAYQLTSSAIDILRSAGFNLRKLRTNCGELNKLWFENGYKENTDHGQGSGFLGLNWYPIEDEIKLNLKDVRNSLEFGITNGTSKRHVLRVISQIFDPCGLISPFVITVKILIQELWKRGLEWDEQLPQDLEEKCNTLCSELSAIDNLRNEQEGTAKVSFIISKSKAAPLKTLTLARLELMAALVGARLAKYLQDTFPSLIKRVYLWNDSKIVIHWVKGSAKIWKPFVCNRVTQVQLLTSPLCWNHCSGSENPADLTTRGESAKAFLSSSLWWTGPEWLSRPVQSWPVQCSSILSDSICDEEIFSSERRRTETVNTMVATTNVDDCISSCINIDKYSNLRKLLRVTAFVKRFMINSKPGSLKFSGPLSAFELQEALHS</sequence>
<gene>
    <name evidence="2" type="ORF">HNY73_006456</name>
</gene>
<feature type="coiled-coil region" evidence="1">
    <location>
        <begin position="57"/>
        <end position="112"/>
    </location>
</feature>